<keyword evidence="2" id="KW-1133">Transmembrane helix</keyword>
<feature type="region of interest" description="Disordered" evidence="1">
    <location>
        <begin position="46"/>
        <end position="65"/>
    </location>
</feature>
<feature type="compositionally biased region" description="Basic and acidic residues" evidence="1">
    <location>
        <begin position="46"/>
        <end position="56"/>
    </location>
</feature>
<evidence type="ECO:0000313" key="4">
    <source>
        <dbReference type="Proteomes" id="UP000037035"/>
    </source>
</evidence>
<sequence>MFGSKSDQHGSFWTWPAPWIVVMVLMNVSFLLTGLVPKMYRTGTRGKEVSRGRCGRESGSGTRGSEVTGLEAGLPGFSSIRVVSLASRTDRRAHMQRLAAFLRLPNLLFSDAVLYSDPRVLDTVQRVGNHTKADKRIAELGHVACRLSHHRAILAADNADDQVTLILEA</sequence>
<proteinExistence type="predicted"/>
<accession>A0A0L6UK46</accession>
<keyword evidence="2" id="KW-0472">Membrane</keyword>
<evidence type="ECO:0000256" key="2">
    <source>
        <dbReference type="SAM" id="Phobius"/>
    </source>
</evidence>
<organism evidence="3 4">
    <name type="scientific">Puccinia sorghi</name>
    <dbReference type="NCBI Taxonomy" id="27349"/>
    <lineage>
        <taxon>Eukaryota</taxon>
        <taxon>Fungi</taxon>
        <taxon>Dikarya</taxon>
        <taxon>Basidiomycota</taxon>
        <taxon>Pucciniomycotina</taxon>
        <taxon>Pucciniomycetes</taxon>
        <taxon>Pucciniales</taxon>
        <taxon>Pucciniaceae</taxon>
        <taxon>Puccinia</taxon>
    </lineage>
</organism>
<dbReference type="VEuPathDB" id="FungiDB:VP01_534g3"/>
<keyword evidence="2" id="KW-0812">Transmembrane</keyword>
<dbReference type="Proteomes" id="UP000037035">
    <property type="component" value="Unassembled WGS sequence"/>
</dbReference>
<feature type="transmembrane region" description="Helical" evidence="2">
    <location>
        <begin position="12"/>
        <end position="36"/>
    </location>
</feature>
<protein>
    <submittedName>
        <fullName evidence="3">Uncharacterized protein</fullName>
    </submittedName>
</protein>
<evidence type="ECO:0000313" key="3">
    <source>
        <dbReference type="EMBL" id="KNZ48878.1"/>
    </source>
</evidence>
<dbReference type="EMBL" id="LAVV01010553">
    <property type="protein sequence ID" value="KNZ48878.1"/>
    <property type="molecule type" value="Genomic_DNA"/>
</dbReference>
<keyword evidence="4" id="KW-1185">Reference proteome</keyword>
<reference evidence="3 4" key="1">
    <citation type="submission" date="2015-08" db="EMBL/GenBank/DDBJ databases">
        <title>Next Generation Sequencing and Analysis of the Genome of Puccinia sorghi L Schw, the Causal Agent of Maize Common Rust.</title>
        <authorList>
            <person name="Rochi L."/>
            <person name="Burguener G."/>
            <person name="Darino M."/>
            <person name="Turjanski A."/>
            <person name="Kreff E."/>
            <person name="Dieguez M.J."/>
            <person name="Sacco F."/>
        </authorList>
    </citation>
    <scope>NUCLEOTIDE SEQUENCE [LARGE SCALE GENOMIC DNA]</scope>
    <source>
        <strain evidence="3 4">RO10H11247</strain>
    </source>
</reference>
<comment type="caution">
    <text evidence="3">The sequence shown here is derived from an EMBL/GenBank/DDBJ whole genome shotgun (WGS) entry which is preliminary data.</text>
</comment>
<dbReference type="STRING" id="27349.A0A0L6UK46"/>
<dbReference type="AlphaFoldDB" id="A0A0L6UK46"/>
<evidence type="ECO:0000256" key="1">
    <source>
        <dbReference type="SAM" id="MobiDB-lite"/>
    </source>
</evidence>
<gene>
    <name evidence="3" type="ORF">VP01_534g3</name>
</gene>
<name>A0A0L6UK46_9BASI</name>